<dbReference type="PANTHER" id="PTHR37816:SF1">
    <property type="entry name" value="TOXIN"/>
    <property type="match status" value="1"/>
</dbReference>
<dbReference type="GO" id="GO:0016301">
    <property type="term" value="F:kinase activity"/>
    <property type="evidence" value="ECO:0007669"/>
    <property type="project" value="UniProtKB-KW"/>
</dbReference>
<gene>
    <name evidence="1" type="ORF">C0068_00355</name>
</gene>
<comment type="caution">
    <text evidence="1">The sequence shown here is derived from an EMBL/GenBank/DDBJ whole genome shotgun (WGS) entry which is preliminary data.</text>
</comment>
<proteinExistence type="predicted"/>
<evidence type="ECO:0000313" key="1">
    <source>
        <dbReference type="EMBL" id="POP54702.1"/>
    </source>
</evidence>
<dbReference type="Gene3D" id="3.40.50.300">
    <property type="entry name" value="P-loop containing nucleotide triphosphate hydrolases"/>
    <property type="match status" value="1"/>
</dbReference>
<sequence>MPSQHILIFGNSGSGKSTLARALAASRGFAHLDLDTLAWLPSSPPQRAPLEAVDAELRDFVKDNTANNCGWVVEGCYTDLLELLSASADHIVFMDLPVEACIANAKARPWEPHKYPTKAAQDANLEMLIAWIAQYSSREDEFSYAAHREFYAGFHGRKTIFTENTDLDSLEL</sequence>
<dbReference type="PANTHER" id="PTHR37816">
    <property type="entry name" value="YALI0E33011P"/>
    <property type="match status" value="1"/>
</dbReference>
<reference evidence="1" key="1">
    <citation type="submission" date="2018-01" db="EMBL/GenBank/DDBJ databases">
        <authorList>
            <person name="Yu X.-D."/>
        </authorList>
    </citation>
    <scope>NUCLEOTIDE SEQUENCE</scope>
    <source>
        <strain evidence="1">ZX-21</strain>
    </source>
</reference>
<dbReference type="InterPro" id="IPR027417">
    <property type="entry name" value="P-loop_NTPase"/>
</dbReference>
<keyword evidence="1" id="KW-0808">Transferase</keyword>
<dbReference type="Proteomes" id="UP000237222">
    <property type="component" value="Unassembled WGS sequence"/>
</dbReference>
<dbReference type="EMBL" id="PQGG01000002">
    <property type="protein sequence ID" value="POP54702.1"/>
    <property type="molecule type" value="Genomic_DNA"/>
</dbReference>
<dbReference type="Pfam" id="PF13238">
    <property type="entry name" value="AAA_18"/>
    <property type="match status" value="1"/>
</dbReference>
<protein>
    <submittedName>
        <fullName evidence="1">Shikimate kinase</fullName>
    </submittedName>
</protein>
<dbReference type="OrthoDB" id="5296079at2"/>
<name>A0A2S4HL20_9GAMM</name>
<evidence type="ECO:0000313" key="2">
    <source>
        <dbReference type="Proteomes" id="UP000237222"/>
    </source>
</evidence>
<accession>A0A2S4HL20</accession>
<keyword evidence="1" id="KW-0418">Kinase</keyword>
<dbReference type="RefSeq" id="WP_103682506.1">
    <property type="nucleotide sequence ID" value="NZ_PQGG01000002.1"/>
</dbReference>
<organism evidence="1 2">
    <name type="scientific">Zhongshania marina</name>
    <dbReference type="NCBI Taxonomy" id="2304603"/>
    <lineage>
        <taxon>Bacteria</taxon>
        <taxon>Pseudomonadati</taxon>
        <taxon>Pseudomonadota</taxon>
        <taxon>Gammaproteobacteria</taxon>
        <taxon>Cellvibrionales</taxon>
        <taxon>Spongiibacteraceae</taxon>
        <taxon>Zhongshania</taxon>
    </lineage>
</organism>
<dbReference type="AlphaFoldDB" id="A0A2S4HL20"/>
<dbReference type="InterPro" id="IPR052922">
    <property type="entry name" value="Cytidylate_Kinase-2"/>
</dbReference>
<dbReference type="SUPFAM" id="SSF52540">
    <property type="entry name" value="P-loop containing nucleoside triphosphate hydrolases"/>
    <property type="match status" value="1"/>
</dbReference>